<dbReference type="GO" id="GO:0071944">
    <property type="term" value="C:cell periphery"/>
    <property type="evidence" value="ECO:0007669"/>
    <property type="project" value="TreeGrafter"/>
</dbReference>
<comment type="caution">
    <text evidence="1">The sequence shown here is derived from an EMBL/GenBank/DDBJ whole genome shotgun (WGS) entry which is preliminary data.</text>
</comment>
<sequence length="487" mass="53356">MHMGSDLANKRQRALYRLARSPTPPLLPRLPHCAAGPTTSDPASVWLPELVQRFAASLDPNEVACVLRLVNKATAALFREAPHVTIRLSQPVPHREFVRRWGGEDALHSLARARREDLLCLTARSGVIPNLEALLTRSDFHHDTGALSAAAAAGQLDVCIWLHGRGCRWLRDVLVVAAKAGQQPKMATWVSWTGCVTPAAPMRAAPTSWEERRGCTNRGGLGVELSHLMQEFVISSAACSPTTDWQAKVDAAYIASIIAAKGYLEALQYVLAHGAEWREVDPMKTAAEGGHLALMELLRARGHRIRMEVVEAAAVKGQLPAVAWLVEALGAQTALSAEVFASAAESGSMELMAWLRARGCPWDQTAILGAVSHCSEEQLEWLVEQGCPMGVDGEPYVRAAADGDMAMLRCLRRLGCPWSTGTFQRLVGRECSCSWERGRRAFSWLRDEGCPVDLVAAIAEARQSVADRLWHRSTDTCVQLERWLCEQ</sequence>
<dbReference type="SUPFAM" id="SSF48403">
    <property type="entry name" value="Ankyrin repeat"/>
    <property type="match status" value="1"/>
</dbReference>
<dbReference type="GO" id="GO:0005783">
    <property type="term" value="C:endoplasmic reticulum"/>
    <property type="evidence" value="ECO:0007669"/>
    <property type="project" value="TreeGrafter"/>
</dbReference>
<dbReference type="PANTHER" id="PTHR12393:SF6">
    <property type="entry name" value="SPHINGOMYELIN PHOSPHODIESTERASE 2"/>
    <property type="match status" value="1"/>
</dbReference>
<dbReference type="EMBL" id="PGGS01000566">
    <property type="protein sequence ID" value="PNH02983.1"/>
    <property type="molecule type" value="Genomic_DNA"/>
</dbReference>
<dbReference type="Gene3D" id="1.25.40.20">
    <property type="entry name" value="Ankyrin repeat-containing domain"/>
    <property type="match status" value="1"/>
</dbReference>
<dbReference type="PANTHER" id="PTHR12393">
    <property type="entry name" value="SPHINGOMYELIN PHOSPHODIESTERASE RELATED"/>
    <property type="match status" value="1"/>
</dbReference>
<reference evidence="1 2" key="1">
    <citation type="journal article" date="2017" name="Mol. Biol. Evol.">
        <title>The 4-celled Tetrabaena socialis nuclear genome reveals the essential components for genetic control of cell number at the origin of multicellularity in the volvocine lineage.</title>
        <authorList>
            <person name="Featherston J."/>
            <person name="Arakaki Y."/>
            <person name="Hanschen E.R."/>
            <person name="Ferris P.J."/>
            <person name="Michod R.E."/>
            <person name="Olson B.J.S.C."/>
            <person name="Nozaki H."/>
            <person name="Durand P.M."/>
        </authorList>
    </citation>
    <scope>NUCLEOTIDE SEQUENCE [LARGE SCALE GENOMIC DNA]</scope>
    <source>
        <strain evidence="1 2">NIES-571</strain>
    </source>
</reference>
<dbReference type="GO" id="GO:0046513">
    <property type="term" value="P:ceramide biosynthetic process"/>
    <property type="evidence" value="ECO:0007669"/>
    <property type="project" value="TreeGrafter"/>
</dbReference>
<organism evidence="1 2">
    <name type="scientific">Tetrabaena socialis</name>
    <dbReference type="NCBI Taxonomy" id="47790"/>
    <lineage>
        <taxon>Eukaryota</taxon>
        <taxon>Viridiplantae</taxon>
        <taxon>Chlorophyta</taxon>
        <taxon>core chlorophytes</taxon>
        <taxon>Chlorophyceae</taxon>
        <taxon>CS clade</taxon>
        <taxon>Chlamydomonadales</taxon>
        <taxon>Tetrabaenaceae</taxon>
        <taxon>Tetrabaena</taxon>
    </lineage>
</organism>
<dbReference type="AlphaFoldDB" id="A0A2J7ZRU3"/>
<evidence type="ECO:0000313" key="1">
    <source>
        <dbReference type="EMBL" id="PNH02983.1"/>
    </source>
</evidence>
<keyword evidence="2" id="KW-1185">Reference proteome</keyword>
<dbReference type="OrthoDB" id="63514at2759"/>
<proteinExistence type="predicted"/>
<feature type="non-terminal residue" evidence="1">
    <location>
        <position position="487"/>
    </location>
</feature>
<dbReference type="Proteomes" id="UP000236333">
    <property type="component" value="Unassembled WGS sequence"/>
</dbReference>
<dbReference type="GO" id="GO:0016020">
    <property type="term" value="C:membrane"/>
    <property type="evidence" value="ECO:0007669"/>
    <property type="project" value="TreeGrafter"/>
</dbReference>
<dbReference type="InterPro" id="IPR036770">
    <property type="entry name" value="Ankyrin_rpt-contain_sf"/>
</dbReference>
<dbReference type="GO" id="GO:0030149">
    <property type="term" value="P:sphingolipid catabolic process"/>
    <property type="evidence" value="ECO:0007669"/>
    <property type="project" value="TreeGrafter"/>
</dbReference>
<name>A0A2J7ZRU3_9CHLO</name>
<evidence type="ECO:0000313" key="2">
    <source>
        <dbReference type="Proteomes" id="UP000236333"/>
    </source>
</evidence>
<protein>
    <submittedName>
        <fullName evidence="1">Ankyrin repeat domain-containing protein</fullName>
    </submittedName>
</protein>
<gene>
    <name evidence="1" type="ORF">TSOC_010999</name>
</gene>
<accession>A0A2J7ZRU3</accession>
<dbReference type="GO" id="GO:0004620">
    <property type="term" value="F:phospholipase activity"/>
    <property type="evidence" value="ECO:0007669"/>
    <property type="project" value="TreeGrafter"/>
</dbReference>